<feature type="transmembrane region" description="Helical" evidence="2">
    <location>
        <begin position="161"/>
        <end position="181"/>
    </location>
</feature>
<keyword evidence="2" id="KW-1133">Transmembrane helix</keyword>
<feature type="transmembrane region" description="Helical" evidence="2">
    <location>
        <begin position="637"/>
        <end position="664"/>
    </location>
</feature>
<dbReference type="Pfam" id="PF06808">
    <property type="entry name" value="DctM"/>
    <property type="match status" value="1"/>
</dbReference>
<proteinExistence type="predicted"/>
<keyword evidence="2" id="KW-0812">Transmembrane</keyword>
<dbReference type="InterPro" id="IPR010656">
    <property type="entry name" value="DctM"/>
</dbReference>
<dbReference type="GO" id="GO:0022857">
    <property type="term" value="F:transmembrane transporter activity"/>
    <property type="evidence" value="ECO:0007669"/>
    <property type="project" value="UniProtKB-UniRule"/>
</dbReference>
<evidence type="ECO:0000313" key="5">
    <source>
        <dbReference type="Proteomes" id="UP000194012"/>
    </source>
</evidence>
<keyword evidence="5" id="KW-1185">Reference proteome</keyword>
<feature type="transmembrane region" description="Helical" evidence="2">
    <location>
        <begin position="93"/>
        <end position="118"/>
    </location>
</feature>
<sequence>MTHDTDHALSVDELHEIERKFDPELAFRPTGPLIAGVISVALVAMSAYHFYASGFALVRELLHRGIHLSFVLGLVFLLFAWRRSLSTSLPGPAWYRISGVPVWDLVLAVLAVAASLYLPLLPPSVVSVRVGNPSGTDVFMGTALLVLTLEAARRSVGPTLPIIALIFVAFALFGPWAPGALKHGGVSWQGLINHLYMTNQGIYGIAIGVMAQYVFLFILFGVLATRIGLGQLFIDLAMVIAGRYAGGPAKVAIFSSAFMGTISGSSIANTVTTGALTIPAMKKVGYPAHFAGAVEATASTGGQITPPIMGAAAFIMVEYLEIPLRDVLAAALFPALLHYFGIFIMVHLEARKLGLRGLKAEELPKMGLVLRQHWLSVIPLIILVYMILSGRTPDFAAVYGIIACVVVGFLNPVNRLTIQDLWQALGDGARNTLAVGAAAATVGVVVGVVTLTGVGFRLGYVVVQTATDIGNTLGGLWPLSYFSVMQWALFVSLILIAASCIIMGAGIPTTATYIILVAVAAPALAQLQVEPIVAHFFVFYYGVLADITPPVALAAYAAAGIAGANPFKTGNTAFRLGIAKALVPFVFVYSPALLIVTDGFTWSAFTITLAGAMMGIGGLGVAFSGFFLSHMSKAERWWVAIVSLLFIAPGLKTMALGLVLWLPILIVQLRRRSTQAA</sequence>
<comment type="function">
    <text evidence="1">Part of the tripartite ATP-independent periplasmic (TRAP) transport system.</text>
</comment>
<dbReference type="GO" id="GO:0005886">
    <property type="term" value="C:plasma membrane"/>
    <property type="evidence" value="ECO:0007669"/>
    <property type="project" value="UniProtKB-SubCell"/>
</dbReference>
<feature type="transmembrane region" description="Helical" evidence="2">
    <location>
        <begin position="395"/>
        <end position="413"/>
    </location>
</feature>
<name>A0A1X6ZDW5_9RHOB</name>
<comment type="subcellular location">
    <subcellularLocation>
        <location evidence="1">Cell inner membrane</location>
        <topology evidence="1">Multi-pass membrane protein</topology>
    </subcellularLocation>
</comment>
<evidence type="ECO:0000256" key="2">
    <source>
        <dbReference type="SAM" id="Phobius"/>
    </source>
</evidence>
<feature type="transmembrane region" description="Helical" evidence="2">
    <location>
        <begin position="368"/>
        <end position="389"/>
    </location>
</feature>
<organism evidence="4 5">
    <name type="scientific">Roseovarius gaetbuli</name>
    <dbReference type="NCBI Taxonomy" id="1356575"/>
    <lineage>
        <taxon>Bacteria</taxon>
        <taxon>Pseudomonadati</taxon>
        <taxon>Pseudomonadota</taxon>
        <taxon>Alphaproteobacteria</taxon>
        <taxon>Rhodobacterales</taxon>
        <taxon>Roseobacteraceae</taxon>
        <taxon>Roseovarius</taxon>
    </lineage>
</organism>
<dbReference type="AlphaFoldDB" id="A0A1X6ZDW5"/>
<dbReference type="EMBL" id="FWFJ01000019">
    <property type="protein sequence ID" value="SLN49015.1"/>
    <property type="molecule type" value="Genomic_DNA"/>
</dbReference>
<feature type="transmembrane region" description="Helical" evidence="2">
    <location>
        <begin position="476"/>
        <end position="498"/>
    </location>
</feature>
<protein>
    <submittedName>
        <fullName evidence="4">Sialic acid TRAP transporter permease protein SiaT</fullName>
    </submittedName>
</protein>
<evidence type="ECO:0000259" key="3">
    <source>
        <dbReference type="Pfam" id="PF06808"/>
    </source>
</evidence>
<dbReference type="RefSeq" id="WP_085827073.1">
    <property type="nucleotide sequence ID" value="NZ_FWFJ01000019.1"/>
</dbReference>
<dbReference type="Proteomes" id="UP000194012">
    <property type="component" value="Unassembled WGS sequence"/>
</dbReference>
<dbReference type="PANTHER" id="PTHR43849">
    <property type="entry name" value="BLL3936 PROTEIN"/>
    <property type="match status" value="1"/>
</dbReference>
<accession>A0A1X6ZDW5</accession>
<keyword evidence="1" id="KW-0813">Transport</keyword>
<feature type="domain" description="TRAP C4-dicarboxylate transport system permease DctM subunit" evidence="3">
    <location>
        <begin position="145"/>
        <end position="597"/>
    </location>
</feature>
<feature type="transmembrane region" description="Helical" evidence="2">
    <location>
        <begin position="327"/>
        <end position="348"/>
    </location>
</feature>
<dbReference type="OrthoDB" id="9759894at2"/>
<dbReference type="InterPro" id="IPR011853">
    <property type="entry name" value="TRAP_DctM-Dct_fused"/>
</dbReference>
<feature type="transmembrane region" description="Helical" evidence="2">
    <location>
        <begin position="64"/>
        <end position="81"/>
    </location>
</feature>
<evidence type="ECO:0000313" key="4">
    <source>
        <dbReference type="EMBL" id="SLN49015.1"/>
    </source>
</evidence>
<gene>
    <name evidence="4" type="primary">siaT_13</name>
    <name evidence="4" type="ORF">ROG8370_02154</name>
</gene>
<keyword evidence="1" id="KW-1003">Cell membrane</keyword>
<feature type="transmembrane region" description="Helical" evidence="2">
    <location>
        <begin position="510"/>
        <end position="527"/>
    </location>
</feature>
<feature type="transmembrane region" description="Helical" evidence="2">
    <location>
        <begin position="539"/>
        <end position="564"/>
    </location>
</feature>
<keyword evidence="2" id="KW-0472">Membrane</keyword>
<reference evidence="5" key="1">
    <citation type="submission" date="2017-03" db="EMBL/GenBank/DDBJ databases">
        <authorList>
            <person name="Rodrigo-Torres L."/>
            <person name="Arahal R.D."/>
            <person name="Lucena T."/>
        </authorList>
    </citation>
    <scope>NUCLEOTIDE SEQUENCE [LARGE SCALE GENOMIC DNA]</scope>
    <source>
        <strain evidence="5">CECT 8370</strain>
    </source>
</reference>
<feature type="transmembrane region" description="Helical" evidence="2">
    <location>
        <begin position="201"/>
        <end position="220"/>
    </location>
</feature>
<feature type="transmembrane region" description="Helical" evidence="2">
    <location>
        <begin position="576"/>
        <end position="596"/>
    </location>
</feature>
<dbReference type="PANTHER" id="PTHR43849:SF2">
    <property type="entry name" value="BLL3936 PROTEIN"/>
    <property type="match status" value="1"/>
</dbReference>
<keyword evidence="1" id="KW-0997">Cell inner membrane</keyword>
<feature type="transmembrane region" description="Helical" evidence="2">
    <location>
        <begin position="602"/>
        <end position="628"/>
    </location>
</feature>
<feature type="transmembrane region" description="Helical" evidence="2">
    <location>
        <begin position="433"/>
        <end position="456"/>
    </location>
</feature>
<evidence type="ECO:0000256" key="1">
    <source>
        <dbReference type="RuleBase" id="RU369079"/>
    </source>
</evidence>
<dbReference type="NCBIfam" id="TIGR02123">
    <property type="entry name" value="TRAP_fused"/>
    <property type="match status" value="1"/>
</dbReference>
<feature type="transmembrane region" description="Helical" evidence="2">
    <location>
        <begin position="33"/>
        <end position="52"/>
    </location>
</feature>